<dbReference type="GO" id="GO:0044208">
    <property type="term" value="P:'de novo' AMP biosynthetic process"/>
    <property type="evidence" value="ECO:0007669"/>
    <property type="project" value="UniProtKB-UniRule"/>
</dbReference>
<feature type="binding site" evidence="11">
    <location>
        <begin position="12"/>
        <end position="15"/>
    </location>
    <ligand>
        <name>IMP</name>
        <dbReference type="ChEBI" id="CHEBI:58053"/>
    </ligand>
</feature>
<comment type="caution">
    <text evidence="14">The sequence shown here is derived from an EMBL/GenBank/DDBJ whole genome shotgun (WGS) entry which is preliminary data.</text>
</comment>
<feature type="binding site" evidence="11">
    <location>
        <position position="39"/>
    </location>
    <ligand>
        <name>Mg(2+)</name>
        <dbReference type="ChEBI" id="CHEBI:18420"/>
    </ligand>
</feature>
<evidence type="ECO:0000313" key="14">
    <source>
        <dbReference type="EMBL" id="PRT53919.1"/>
    </source>
</evidence>
<evidence type="ECO:0000256" key="9">
    <source>
        <dbReference type="ARBA" id="ARBA00023134"/>
    </source>
</evidence>
<comment type="subunit">
    <text evidence="2 11">Homodimer.</text>
</comment>
<dbReference type="OrthoDB" id="10265645at2759"/>
<evidence type="ECO:0000256" key="2">
    <source>
        <dbReference type="ARBA" id="ARBA00011738"/>
    </source>
</evidence>
<feature type="binding site" evidence="11">
    <location>
        <position position="242"/>
    </location>
    <ligand>
        <name>IMP</name>
        <dbReference type="ChEBI" id="CHEBI:58053"/>
    </ligand>
</feature>
<protein>
    <recommendedName>
        <fullName evidence="11 13">Adenylosuccinate synthetase</fullName>
        <shortName evidence="11">AMPSase</shortName>
        <shortName evidence="11">AdSS</shortName>
        <ecNumber evidence="11 13">6.3.4.4</ecNumber>
    </recommendedName>
    <alternativeName>
        <fullName evidence="11">IMP--aspartate ligase</fullName>
    </alternativeName>
</protein>
<feature type="binding site" evidence="11">
    <location>
        <begin position="334"/>
        <end position="336"/>
    </location>
    <ligand>
        <name>GTP</name>
        <dbReference type="ChEBI" id="CHEBI:37565"/>
    </ligand>
</feature>
<feature type="active site" evidence="12">
    <location>
        <position position="141"/>
    </location>
</feature>
<comment type="cofactor">
    <cofactor evidence="11">
        <name>Mg(2+)</name>
        <dbReference type="ChEBI" id="CHEBI:18420"/>
    </cofactor>
    <text evidence="11">Binds 1 Mg(2+) ion per subunit.</text>
</comment>
<evidence type="ECO:0000256" key="8">
    <source>
        <dbReference type="ARBA" id="ARBA00022842"/>
    </source>
</evidence>
<dbReference type="GO" id="GO:0005525">
    <property type="term" value="F:GTP binding"/>
    <property type="evidence" value="ECO:0007669"/>
    <property type="project" value="UniProtKB-UniRule"/>
</dbReference>
<comment type="function">
    <text evidence="11">Plays an important role in the de novo pathway and in the salvage pathway of purine nucleotide biosynthesis. Catalyzes the first commited step in the biosynthesis of AMP from IMP.</text>
</comment>
<keyword evidence="3 11" id="KW-0963">Cytoplasm</keyword>
<feature type="binding site" evidence="11">
    <location>
        <begin position="39"/>
        <end position="41"/>
    </location>
    <ligand>
        <name>GTP</name>
        <dbReference type="ChEBI" id="CHEBI:37565"/>
    </ligand>
</feature>
<evidence type="ECO:0000256" key="1">
    <source>
        <dbReference type="ARBA" id="ARBA00003779"/>
    </source>
</evidence>
<keyword evidence="4 11" id="KW-0436">Ligase</keyword>
<evidence type="ECO:0000256" key="5">
    <source>
        <dbReference type="ARBA" id="ARBA00022723"/>
    </source>
</evidence>
<feature type="binding site" evidence="11">
    <location>
        <position position="130"/>
    </location>
    <ligand>
        <name>IMP</name>
        <dbReference type="ChEBI" id="CHEBI:58053"/>
    </ligand>
</feature>
<dbReference type="PROSITE" id="PS01266">
    <property type="entry name" value="ADENYLOSUCCIN_SYN_1"/>
    <property type="match status" value="1"/>
</dbReference>
<dbReference type="Gene3D" id="1.10.300.10">
    <property type="entry name" value="Adenylosuccinate Synthetase, subunit A, domain 2"/>
    <property type="match status" value="1"/>
</dbReference>
<dbReference type="InterPro" id="IPR027417">
    <property type="entry name" value="P-loop_NTPase"/>
</dbReference>
<evidence type="ECO:0000313" key="15">
    <source>
        <dbReference type="Proteomes" id="UP000238350"/>
    </source>
</evidence>
<comment type="function">
    <text evidence="1">Plays an important role in the de novo pathway and in the salvage pathway of purine nucleotide biosynthesis. Catalyzes the first committed step in the biosynthesis of AMP from IMP.</text>
</comment>
<gene>
    <name evidence="14" type="ORF">B9G98_01539</name>
</gene>
<dbReference type="HAMAP" id="MF_00011">
    <property type="entry name" value="Adenylosucc_synth"/>
    <property type="match status" value="1"/>
</dbReference>
<feature type="binding site" evidence="11">
    <location>
        <position position="144"/>
    </location>
    <ligand>
        <name>IMP</name>
        <dbReference type="ChEBI" id="CHEBI:58053"/>
        <note>ligand shared between dimeric partners</note>
    </ligand>
</feature>
<dbReference type="EC" id="6.3.4.4" evidence="11 13"/>
<dbReference type="STRING" id="45607.A0A2T0FG33"/>
<dbReference type="GO" id="GO:0004019">
    <property type="term" value="F:adenylosuccinate synthase activity"/>
    <property type="evidence" value="ECO:0007669"/>
    <property type="project" value="UniProtKB-UniRule"/>
</dbReference>
<feature type="binding site" evidence="11">
    <location>
        <position position="308"/>
    </location>
    <ligand>
        <name>GTP</name>
        <dbReference type="ChEBI" id="CHEBI:37565"/>
    </ligand>
</feature>
<dbReference type="SMART" id="SM00788">
    <property type="entry name" value="Adenylsucc_synt"/>
    <property type="match status" value="1"/>
</dbReference>
<dbReference type="FunFam" id="3.90.170.10:FF:000001">
    <property type="entry name" value="Adenylosuccinate synthetase"/>
    <property type="match status" value="1"/>
</dbReference>
<dbReference type="SUPFAM" id="SSF52540">
    <property type="entry name" value="P-loop containing nucleoside triphosphate hydrolases"/>
    <property type="match status" value="1"/>
</dbReference>
<comment type="catalytic activity">
    <reaction evidence="10 11 13">
        <text>IMP + L-aspartate + GTP = N(6)-(1,2-dicarboxyethyl)-AMP + GDP + phosphate + 2 H(+)</text>
        <dbReference type="Rhea" id="RHEA:15753"/>
        <dbReference type="ChEBI" id="CHEBI:15378"/>
        <dbReference type="ChEBI" id="CHEBI:29991"/>
        <dbReference type="ChEBI" id="CHEBI:37565"/>
        <dbReference type="ChEBI" id="CHEBI:43474"/>
        <dbReference type="ChEBI" id="CHEBI:57567"/>
        <dbReference type="ChEBI" id="CHEBI:58053"/>
        <dbReference type="ChEBI" id="CHEBI:58189"/>
        <dbReference type="EC" id="6.3.4.4"/>
    </reaction>
</comment>
<comment type="similarity">
    <text evidence="11 13">Belongs to the adenylosuccinate synthetase family.</text>
</comment>
<evidence type="ECO:0000256" key="3">
    <source>
        <dbReference type="ARBA" id="ARBA00022490"/>
    </source>
</evidence>
<dbReference type="InterPro" id="IPR042109">
    <property type="entry name" value="Adenylosuccinate_synth_dom1"/>
</dbReference>
<evidence type="ECO:0000256" key="4">
    <source>
        <dbReference type="ARBA" id="ARBA00022598"/>
    </source>
</evidence>
<dbReference type="InterPro" id="IPR001114">
    <property type="entry name" value="Adenylosuccinate_synthetase"/>
</dbReference>
<feature type="binding site" evidence="11">
    <location>
        <begin position="37"/>
        <end position="40"/>
    </location>
    <ligand>
        <name>IMP</name>
        <dbReference type="ChEBI" id="CHEBI:58053"/>
    </ligand>
</feature>
<evidence type="ECO:0000256" key="12">
    <source>
        <dbReference type="PROSITE-ProRule" id="PRU10134"/>
    </source>
</evidence>
<dbReference type="NCBIfam" id="TIGR00184">
    <property type="entry name" value="purA"/>
    <property type="match status" value="1"/>
</dbReference>
<feature type="binding site" evidence="11">
    <location>
        <begin position="11"/>
        <end position="17"/>
    </location>
    <ligand>
        <name>GTP</name>
        <dbReference type="ChEBI" id="CHEBI:37565"/>
    </ligand>
</feature>
<feature type="active site" description="Proton donor" evidence="11">
    <location>
        <position position="40"/>
    </location>
</feature>
<comment type="function">
    <text evidence="13">Plays an important role in the de novo pathway of purine nucleotide biosynthesis.</text>
</comment>
<dbReference type="PANTHER" id="PTHR11846">
    <property type="entry name" value="ADENYLOSUCCINATE SYNTHETASE"/>
    <property type="match status" value="1"/>
</dbReference>
<dbReference type="Gene3D" id="3.90.170.10">
    <property type="entry name" value="Adenylosuccinate Synthetase, subunit A, domain 3"/>
    <property type="match status" value="1"/>
</dbReference>
<dbReference type="RefSeq" id="XP_024663865.1">
    <property type="nucleotide sequence ID" value="XM_024808097.1"/>
</dbReference>
<dbReference type="Proteomes" id="UP000238350">
    <property type="component" value="Unassembled WGS sequence"/>
</dbReference>
<dbReference type="InterPro" id="IPR033128">
    <property type="entry name" value="Adenylosuccin_syn_Lys_AS"/>
</dbReference>
<sequence>MATVVLGAQWGDEGKGKLVDILCDDIDVCARCQGGNNAGHTIVVNGVKYDFHMLPSGLINDKCVNLVGSGVVVHTPSLFKELETIQAKGLNTDGRLFVSDRAHLVFDFHQLVDGLREQELSGSKKAIGTTGKGIGPTYSTKATRSGLRVHHLVSELPGAWDEFVKSYHKLLESEQKRFGGFEYDGEAELARYKEYAERLRPMVIDSVPFMAEMLTDKSKKVLVEGANALMLDLDFGTYPYVTSSNTGIGGVSTGLGIPPQKIKEVIGVVKAYTTRVGAGPFPTELHDKTGEYLQEVGAEFGVTTGRRRRCGWLDLVVVKYSTLINGYTKLNITKLDVLDQLPEIKVAVAYKHNNKTLESFPADLSIAADAEVQYKTFKGWQQDTSKCRSYDELPSAAKEYLTFIEDFVKVPISWVGVGAGREAMLTK</sequence>
<dbReference type="InterPro" id="IPR018220">
    <property type="entry name" value="Adenylosuccin_syn_GTP-bd"/>
</dbReference>
<dbReference type="Pfam" id="PF00709">
    <property type="entry name" value="Adenylsucc_synt"/>
    <property type="match status" value="1"/>
</dbReference>
<feature type="active site" description="Proton acceptor" evidence="11">
    <location>
        <position position="12"/>
    </location>
</feature>
<evidence type="ECO:0000256" key="13">
    <source>
        <dbReference type="RuleBase" id="RU000520"/>
    </source>
</evidence>
<keyword evidence="7 11" id="KW-0658">Purine biosynthesis</keyword>
<dbReference type="AlphaFoldDB" id="A0A2T0FG33"/>
<organism evidence="14 15">
    <name type="scientific">Wickerhamiella sorbophila</name>
    <dbReference type="NCBI Taxonomy" id="45607"/>
    <lineage>
        <taxon>Eukaryota</taxon>
        <taxon>Fungi</taxon>
        <taxon>Dikarya</taxon>
        <taxon>Ascomycota</taxon>
        <taxon>Saccharomycotina</taxon>
        <taxon>Dipodascomycetes</taxon>
        <taxon>Dipodascales</taxon>
        <taxon>Trichomonascaceae</taxon>
        <taxon>Wickerhamiella</taxon>
    </lineage>
</organism>
<dbReference type="GO" id="GO:0005737">
    <property type="term" value="C:cytoplasm"/>
    <property type="evidence" value="ECO:0007669"/>
    <property type="project" value="UniProtKB-SubCell"/>
</dbReference>
<dbReference type="EMBL" id="NDIQ01000001">
    <property type="protein sequence ID" value="PRT53919.1"/>
    <property type="molecule type" value="Genomic_DNA"/>
</dbReference>
<dbReference type="InterPro" id="IPR042110">
    <property type="entry name" value="Adenylosuccinate_synth_dom2"/>
</dbReference>
<keyword evidence="5 11" id="KW-0479">Metal-binding</keyword>
<dbReference type="InterPro" id="IPR042111">
    <property type="entry name" value="Adenylosuccinate_synth_dom3"/>
</dbReference>
<comment type="subcellular location">
    <subcellularLocation>
        <location evidence="11">Cytoplasm</location>
    </subcellularLocation>
</comment>
<feature type="binding site" evidence="11">
    <location>
        <begin position="416"/>
        <end position="418"/>
    </location>
    <ligand>
        <name>GTP</name>
        <dbReference type="ChEBI" id="CHEBI:37565"/>
    </ligand>
</feature>
<evidence type="ECO:0000256" key="7">
    <source>
        <dbReference type="ARBA" id="ARBA00022755"/>
    </source>
</evidence>
<name>A0A2T0FG33_9ASCO</name>
<feature type="binding site" evidence="11">
    <location>
        <begin position="302"/>
        <end position="308"/>
    </location>
    <ligand>
        <name>substrate</name>
    </ligand>
</feature>
<dbReference type="UniPathway" id="UPA00075">
    <property type="reaction ID" value="UER00335"/>
</dbReference>
<reference evidence="14 15" key="1">
    <citation type="submission" date="2017-04" db="EMBL/GenBank/DDBJ databases">
        <title>Genome sequencing of [Candida] sorbophila.</title>
        <authorList>
            <person name="Ahn J.O."/>
        </authorList>
    </citation>
    <scope>NUCLEOTIDE SEQUENCE [LARGE SCALE GENOMIC DNA]</scope>
    <source>
        <strain evidence="14 15">DS02</strain>
    </source>
</reference>
<keyword evidence="6 11" id="KW-0547">Nucleotide-binding</keyword>
<dbReference type="NCBIfam" id="NF002223">
    <property type="entry name" value="PRK01117.1"/>
    <property type="match status" value="1"/>
</dbReference>
<keyword evidence="15" id="KW-1185">Reference proteome</keyword>
<dbReference type="CDD" id="cd03108">
    <property type="entry name" value="AdSS"/>
    <property type="match status" value="1"/>
</dbReference>
<keyword evidence="9 11" id="KW-0342">GTP-binding</keyword>
<dbReference type="PROSITE" id="PS00513">
    <property type="entry name" value="ADENYLOSUCCIN_SYN_2"/>
    <property type="match status" value="1"/>
</dbReference>
<comment type="pathway">
    <text evidence="11 13">Purine metabolism; AMP biosynthesis via de novo pathway; AMP from IMP: step 1/2.</text>
</comment>
<dbReference type="Gene3D" id="3.40.440.10">
    <property type="entry name" value="Adenylosuccinate Synthetase, subunit A, domain 1"/>
    <property type="match status" value="1"/>
</dbReference>
<keyword evidence="8 11" id="KW-0460">Magnesium</keyword>
<dbReference type="PANTHER" id="PTHR11846:SF0">
    <property type="entry name" value="ADENYLOSUCCINATE SYNTHETASE"/>
    <property type="match status" value="1"/>
</dbReference>
<evidence type="ECO:0000256" key="10">
    <source>
        <dbReference type="ARBA" id="ARBA00050432"/>
    </source>
</evidence>
<dbReference type="GO" id="GO:0000287">
    <property type="term" value="F:magnesium ion binding"/>
    <property type="evidence" value="ECO:0007669"/>
    <property type="project" value="UniProtKB-UniRule"/>
</dbReference>
<feature type="binding site" evidence="11">
    <location>
        <position position="12"/>
    </location>
    <ligand>
        <name>Mg(2+)</name>
        <dbReference type="ChEBI" id="CHEBI:18420"/>
    </ligand>
</feature>
<proteinExistence type="inferred from homology"/>
<dbReference type="GeneID" id="36515288"/>
<evidence type="ECO:0000256" key="6">
    <source>
        <dbReference type="ARBA" id="ARBA00022741"/>
    </source>
</evidence>
<feature type="binding site" evidence="11">
    <location>
        <position position="227"/>
    </location>
    <ligand>
        <name>IMP</name>
        <dbReference type="ChEBI" id="CHEBI:58053"/>
    </ligand>
</feature>
<feature type="binding site" evidence="11">
    <location>
        <position position="306"/>
    </location>
    <ligand>
        <name>IMP</name>
        <dbReference type="ChEBI" id="CHEBI:58053"/>
    </ligand>
</feature>
<accession>A0A2T0FG33</accession>
<dbReference type="FunFam" id="1.10.300.10:FF:000002">
    <property type="entry name" value="Adenylosuccinate synthetase, chloroplastic"/>
    <property type="match status" value="1"/>
</dbReference>
<evidence type="ECO:0000256" key="11">
    <source>
        <dbReference type="HAMAP-Rule" id="MF_03125"/>
    </source>
</evidence>
<dbReference type="GO" id="GO:0046040">
    <property type="term" value="P:IMP metabolic process"/>
    <property type="evidence" value="ECO:0007669"/>
    <property type="project" value="TreeGrafter"/>
</dbReference>